<dbReference type="Proteomes" id="UP000613255">
    <property type="component" value="Unassembled WGS sequence"/>
</dbReference>
<evidence type="ECO:0000256" key="1">
    <source>
        <dbReference type="SAM" id="Phobius"/>
    </source>
</evidence>
<comment type="caution">
    <text evidence="3">The sequence shown here is derived from an EMBL/GenBank/DDBJ whole genome shotgun (WGS) entry which is preliminary data.</text>
</comment>
<keyword evidence="1" id="KW-1133">Transmembrane helix</keyword>
<dbReference type="AlphaFoldDB" id="A0A934HRV7"/>
<organism evidence="3 4">
    <name type="scientific">Pontibaca salina</name>
    <dbReference type="NCBI Taxonomy" id="2795731"/>
    <lineage>
        <taxon>Bacteria</taxon>
        <taxon>Pseudomonadati</taxon>
        <taxon>Pseudomonadota</taxon>
        <taxon>Alphaproteobacteria</taxon>
        <taxon>Rhodobacterales</taxon>
        <taxon>Roseobacteraceae</taxon>
        <taxon>Pontibaca</taxon>
    </lineage>
</organism>
<keyword evidence="4" id="KW-1185">Reference proteome</keyword>
<dbReference type="RefSeq" id="WP_198685435.1">
    <property type="nucleotide sequence ID" value="NZ_JAEIJD010000003.1"/>
</dbReference>
<evidence type="ECO:0000313" key="4">
    <source>
        <dbReference type="Proteomes" id="UP000613255"/>
    </source>
</evidence>
<reference evidence="3" key="1">
    <citation type="submission" date="2020-12" db="EMBL/GenBank/DDBJ databases">
        <title>Pontibaca salina gen. nov., sp. nov., isolated from marine sediment.</title>
        <authorList>
            <person name="Bo J."/>
            <person name="Wang S."/>
            <person name="Song X."/>
            <person name="Du Z."/>
        </authorList>
    </citation>
    <scope>NUCLEOTIDE SEQUENCE</scope>
    <source>
        <strain evidence="3">S1109L</strain>
    </source>
</reference>
<feature type="transmembrane region" description="Helical" evidence="1">
    <location>
        <begin position="88"/>
        <end position="106"/>
    </location>
</feature>
<keyword evidence="1" id="KW-0812">Transmembrane</keyword>
<evidence type="ECO:0000313" key="3">
    <source>
        <dbReference type="EMBL" id="MBI6629415.1"/>
    </source>
</evidence>
<name>A0A934HRV7_9RHOB</name>
<gene>
    <name evidence="3" type="ORF">JAO82_05915</name>
</gene>
<keyword evidence="1" id="KW-0472">Membrane</keyword>
<protein>
    <submittedName>
        <fullName evidence="3">DUF883 family protein</fullName>
    </submittedName>
</protein>
<dbReference type="Pfam" id="PF19029">
    <property type="entry name" value="DUF883_C"/>
    <property type="match status" value="1"/>
</dbReference>
<sequence length="108" mass="11285">MARTDTPTKKDPSAEDLAEQLEALRADVSKLAATMTDMGRASGARLGEAARAHAERAGNVAQSGVDAARAQAHEWEQQANDFVTRQPATALGIAAGVGFLVGLITARR</sequence>
<dbReference type="EMBL" id="JAEIJD010000003">
    <property type="protein sequence ID" value="MBI6629415.1"/>
    <property type="molecule type" value="Genomic_DNA"/>
</dbReference>
<accession>A0A934HRV7</accession>
<dbReference type="InterPro" id="IPR043605">
    <property type="entry name" value="DUF883_C"/>
</dbReference>
<evidence type="ECO:0000259" key="2">
    <source>
        <dbReference type="Pfam" id="PF19029"/>
    </source>
</evidence>
<feature type="domain" description="DUF883" evidence="2">
    <location>
        <begin position="80"/>
        <end position="108"/>
    </location>
</feature>
<proteinExistence type="predicted"/>